<dbReference type="EMBL" id="JAIWYP010000010">
    <property type="protein sequence ID" value="KAH3749835.1"/>
    <property type="molecule type" value="Genomic_DNA"/>
</dbReference>
<evidence type="ECO:0000313" key="2">
    <source>
        <dbReference type="EMBL" id="KAH3749835.1"/>
    </source>
</evidence>
<organism evidence="2 3">
    <name type="scientific">Dreissena polymorpha</name>
    <name type="common">Zebra mussel</name>
    <name type="synonym">Mytilus polymorpha</name>
    <dbReference type="NCBI Taxonomy" id="45954"/>
    <lineage>
        <taxon>Eukaryota</taxon>
        <taxon>Metazoa</taxon>
        <taxon>Spiralia</taxon>
        <taxon>Lophotrochozoa</taxon>
        <taxon>Mollusca</taxon>
        <taxon>Bivalvia</taxon>
        <taxon>Autobranchia</taxon>
        <taxon>Heteroconchia</taxon>
        <taxon>Euheterodonta</taxon>
        <taxon>Imparidentia</taxon>
        <taxon>Neoheterodontei</taxon>
        <taxon>Myida</taxon>
        <taxon>Dreissenoidea</taxon>
        <taxon>Dreissenidae</taxon>
        <taxon>Dreissena</taxon>
    </lineage>
</organism>
<gene>
    <name evidence="2" type="ORF">DPMN_184350</name>
</gene>
<protein>
    <submittedName>
        <fullName evidence="2">Uncharacterized protein</fullName>
    </submittedName>
</protein>
<reference evidence="2" key="2">
    <citation type="submission" date="2020-11" db="EMBL/GenBank/DDBJ databases">
        <authorList>
            <person name="McCartney M.A."/>
            <person name="Auch B."/>
            <person name="Kono T."/>
            <person name="Mallez S."/>
            <person name="Becker A."/>
            <person name="Gohl D.M."/>
            <person name="Silverstein K.A.T."/>
            <person name="Koren S."/>
            <person name="Bechman K.B."/>
            <person name="Herman A."/>
            <person name="Abrahante J.E."/>
            <person name="Garbe J."/>
        </authorList>
    </citation>
    <scope>NUCLEOTIDE SEQUENCE</scope>
    <source>
        <strain evidence="2">Duluth1</strain>
        <tissue evidence="2">Whole animal</tissue>
    </source>
</reference>
<dbReference type="Proteomes" id="UP000828390">
    <property type="component" value="Unassembled WGS sequence"/>
</dbReference>
<evidence type="ECO:0000256" key="1">
    <source>
        <dbReference type="SAM" id="Coils"/>
    </source>
</evidence>
<keyword evidence="3" id="KW-1185">Reference proteome</keyword>
<reference evidence="2" key="1">
    <citation type="journal article" date="2019" name="bioRxiv">
        <title>The Genome of the Zebra Mussel, Dreissena polymorpha: A Resource for Invasive Species Research.</title>
        <authorList>
            <person name="McCartney M.A."/>
            <person name="Auch B."/>
            <person name="Kono T."/>
            <person name="Mallez S."/>
            <person name="Zhang Y."/>
            <person name="Obille A."/>
            <person name="Becker A."/>
            <person name="Abrahante J.E."/>
            <person name="Garbe J."/>
            <person name="Badalamenti J.P."/>
            <person name="Herman A."/>
            <person name="Mangelson H."/>
            <person name="Liachko I."/>
            <person name="Sullivan S."/>
            <person name="Sone E.D."/>
            <person name="Koren S."/>
            <person name="Silverstein K.A.T."/>
            <person name="Beckman K.B."/>
            <person name="Gohl D.M."/>
        </authorList>
    </citation>
    <scope>NUCLEOTIDE SEQUENCE</scope>
    <source>
        <strain evidence="2">Duluth1</strain>
        <tissue evidence="2">Whole animal</tissue>
    </source>
</reference>
<feature type="coiled-coil region" evidence="1">
    <location>
        <begin position="25"/>
        <end position="63"/>
    </location>
</feature>
<dbReference type="AlphaFoldDB" id="A0A9D4DJV2"/>
<proteinExistence type="predicted"/>
<keyword evidence="1" id="KW-0175">Coiled coil</keyword>
<name>A0A9D4DJV2_DREPO</name>
<comment type="caution">
    <text evidence="2">The sequence shown here is derived from an EMBL/GenBank/DDBJ whole genome shotgun (WGS) entry which is preliminary data.</text>
</comment>
<evidence type="ECO:0000313" key="3">
    <source>
        <dbReference type="Proteomes" id="UP000828390"/>
    </source>
</evidence>
<accession>A0A9D4DJV2</accession>
<sequence length="84" mass="9944">MRLYFRSCSKGILIEETNKYLTADINKFLSNIQKIQEELKELKGRAECNLHSLEKAYERIKKEIDASVNFFYSFRKMSTEDKGL</sequence>